<dbReference type="InterPro" id="IPR003599">
    <property type="entry name" value="Ig_sub"/>
</dbReference>
<dbReference type="PROSITE" id="PS50835">
    <property type="entry name" value="IG_LIKE"/>
    <property type="match status" value="2"/>
</dbReference>
<feature type="transmembrane region" description="Helical" evidence="5">
    <location>
        <begin position="357"/>
        <end position="383"/>
    </location>
</feature>
<keyword evidence="5" id="KW-1133">Transmembrane helix</keyword>
<dbReference type="InterPro" id="IPR007110">
    <property type="entry name" value="Ig-like_dom"/>
</dbReference>
<dbReference type="InterPro" id="IPR036179">
    <property type="entry name" value="Ig-like_dom_sf"/>
</dbReference>
<evidence type="ECO:0000256" key="5">
    <source>
        <dbReference type="SAM" id="Phobius"/>
    </source>
</evidence>
<proteinExistence type="predicted"/>
<dbReference type="SUPFAM" id="SSF49265">
    <property type="entry name" value="Fibronectin type III"/>
    <property type="match status" value="1"/>
</dbReference>
<feature type="region of interest" description="Disordered" evidence="4">
    <location>
        <begin position="397"/>
        <end position="425"/>
    </location>
</feature>
<dbReference type="SUPFAM" id="SSF48726">
    <property type="entry name" value="Immunoglobulin"/>
    <property type="match status" value="3"/>
</dbReference>
<gene>
    <name evidence="9" type="primary">LOC106469110</name>
</gene>
<keyword evidence="2 5" id="KW-0472">Membrane</keyword>
<reference evidence="9" key="1">
    <citation type="submission" date="2025-08" db="UniProtKB">
        <authorList>
            <consortium name="RefSeq"/>
        </authorList>
    </citation>
    <scope>IDENTIFICATION</scope>
    <source>
        <tissue evidence="9">Muscle</tissue>
    </source>
</reference>
<feature type="compositionally biased region" description="Polar residues" evidence="4">
    <location>
        <begin position="397"/>
        <end position="408"/>
    </location>
</feature>
<dbReference type="InterPro" id="IPR013783">
    <property type="entry name" value="Ig-like_fold"/>
</dbReference>
<evidence type="ECO:0000256" key="2">
    <source>
        <dbReference type="ARBA" id="ARBA00023136"/>
    </source>
</evidence>
<feature type="region of interest" description="Disordered" evidence="4">
    <location>
        <begin position="540"/>
        <end position="564"/>
    </location>
</feature>
<feature type="domain" description="Fibronectin type-III" evidence="7">
    <location>
        <begin position="255"/>
        <end position="346"/>
    </location>
</feature>
<evidence type="ECO:0000313" key="9">
    <source>
        <dbReference type="RefSeq" id="XP_022253243.1"/>
    </source>
</evidence>
<feature type="compositionally biased region" description="Basic and acidic residues" evidence="4">
    <location>
        <begin position="409"/>
        <end position="422"/>
    </location>
</feature>
<dbReference type="SMART" id="SM00408">
    <property type="entry name" value="IGc2"/>
    <property type="match status" value="2"/>
</dbReference>
<feature type="compositionally biased region" description="Basic and acidic residues" evidence="4">
    <location>
        <begin position="545"/>
        <end position="557"/>
    </location>
</feature>
<protein>
    <submittedName>
        <fullName evidence="9">Nephrin-like</fullName>
    </submittedName>
</protein>
<dbReference type="InterPro" id="IPR036116">
    <property type="entry name" value="FN3_sf"/>
</dbReference>
<dbReference type="Pfam" id="PF08205">
    <property type="entry name" value="C2-set_2"/>
    <property type="match status" value="1"/>
</dbReference>
<dbReference type="InterPro" id="IPR003598">
    <property type="entry name" value="Ig_sub2"/>
</dbReference>
<evidence type="ECO:0000259" key="7">
    <source>
        <dbReference type="PROSITE" id="PS50853"/>
    </source>
</evidence>
<evidence type="ECO:0000256" key="3">
    <source>
        <dbReference type="ARBA" id="ARBA00023157"/>
    </source>
</evidence>
<keyword evidence="8" id="KW-1185">Reference proteome</keyword>
<dbReference type="RefSeq" id="XP_022253243.1">
    <property type="nucleotide sequence ID" value="XM_022397535.1"/>
</dbReference>
<feature type="domain" description="Ig-like" evidence="6">
    <location>
        <begin position="160"/>
        <end position="230"/>
    </location>
</feature>
<dbReference type="PROSITE" id="PS50853">
    <property type="entry name" value="FN3"/>
    <property type="match status" value="1"/>
</dbReference>
<sequence>MEGEELKESKKFLTDSRRVTTSHIAIRPTKEDNGKKLVCRAQNPRLSESALEDSWKLNVQYKPEISVKLRSNDQGHEVQEGANIYLDCNINANPQYRELQWMFDDHRLFPGPENGIEIHGLTLMIKNLTREHEGDYYCVAENSVGKGQSNNIHLVVLFSPICASRQKTIYGVGKHENVEISCELTAQPPEVEFRWRFNTSGNIDSFQSNRTTSIATLSLKSKYDYGILYCWGENSIGVQKEPCIFHIIPAARPDPVTNCSIENQTEKSFMVVCSSGDDGGLIQQFHLEVFIKNSQALLVNHTSLDQPVFEVSDLPPGSPLRITVYASNTKGKSPAVLLETRTLLSAEKHTGNVLPLFISPLLAILLGIIIVLVTLAVIILIIVKRRRTRLQQGVALDSSNGQKSNEQIKSIDDQPEPEDKCPDVVPPRNLTPGTEFDDMVMNPAIKMADLGNQRIYENLRIERDRTYENVIAQQEFLPNQEELMYSVLSLPETKTQLVRNTDVEHTEYANIDHQRSHNLRSCPGMETEEELDGYSVETPLMNSLKSDRRGGRTDRKRPVVSTVV</sequence>
<evidence type="ECO:0000313" key="8">
    <source>
        <dbReference type="Proteomes" id="UP000694941"/>
    </source>
</evidence>
<accession>A0ABM1TBI7</accession>
<dbReference type="Gene3D" id="2.60.40.10">
    <property type="entry name" value="Immunoglobulins"/>
    <property type="match status" value="4"/>
</dbReference>
<dbReference type="GeneID" id="106469110"/>
<dbReference type="CDD" id="cd00096">
    <property type="entry name" value="Ig"/>
    <property type="match status" value="1"/>
</dbReference>
<dbReference type="Pfam" id="PF13927">
    <property type="entry name" value="Ig_3"/>
    <property type="match status" value="1"/>
</dbReference>
<dbReference type="SMART" id="SM00409">
    <property type="entry name" value="IG"/>
    <property type="match status" value="1"/>
</dbReference>
<keyword evidence="3" id="KW-1015">Disulfide bond</keyword>
<keyword evidence="5" id="KW-0812">Transmembrane</keyword>
<dbReference type="Proteomes" id="UP000694941">
    <property type="component" value="Unplaced"/>
</dbReference>
<dbReference type="CDD" id="cd00063">
    <property type="entry name" value="FN3"/>
    <property type="match status" value="1"/>
</dbReference>
<dbReference type="PANTHER" id="PTHR23278:SF19">
    <property type="entry name" value="OBSCURIN"/>
    <property type="match status" value="1"/>
</dbReference>
<feature type="domain" description="Ig-like" evidence="6">
    <location>
        <begin position="63"/>
        <end position="153"/>
    </location>
</feature>
<evidence type="ECO:0000256" key="1">
    <source>
        <dbReference type="ARBA" id="ARBA00004167"/>
    </source>
</evidence>
<comment type="subcellular location">
    <subcellularLocation>
        <location evidence="1">Membrane</location>
        <topology evidence="1">Single-pass membrane protein</topology>
    </subcellularLocation>
</comment>
<dbReference type="PANTHER" id="PTHR23278">
    <property type="entry name" value="SIDESTEP PROTEIN"/>
    <property type="match status" value="1"/>
</dbReference>
<dbReference type="InterPro" id="IPR003961">
    <property type="entry name" value="FN3_dom"/>
</dbReference>
<name>A0ABM1TBI7_LIMPO</name>
<dbReference type="InterPro" id="IPR013162">
    <property type="entry name" value="CD80_C2-set"/>
</dbReference>
<evidence type="ECO:0000256" key="4">
    <source>
        <dbReference type="SAM" id="MobiDB-lite"/>
    </source>
</evidence>
<evidence type="ECO:0000259" key="6">
    <source>
        <dbReference type="PROSITE" id="PS50835"/>
    </source>
</evidence>
<organism evidence="8 9">
    <name type="scientific">Limulus polyphemus</name>
    <name type="common">Atlantic horseshoe crab</name>
    <dbReference type="NCBI Taxonomy" id="6850"/>
    <lineage>
        <taxon>Eukaryota</taxon>
        <taxon>Metazoa</taxon>
        <taxon>Ecdysozoa</taxon>
        <taxon>Arthropoda</taxon>
        <taxon>Chelicerata</taxon>
        <taxon>Merostomata</taxon>
        <taxon>Xiphosura</taxon>
        <taxon>Limulidae</taxon>
        <taxon>Limulus</taxon>
    </lineage>
</organism>